<protein>
    <submittedName>
        <fullName evidence="6">Uncharacterized protein</fullName>
    </submittedName>
</protein>
<dbReference type="Proteomes" id="UP000719412">
    <property type="component" value="Unassembled WGS sequence"/>
</dbReference>
<feature type="signal peptide" evidence="5">
    <location>
        <begin position="1"/>
        <end position="18"/>
    </location>
</feature>
<evidence type="ECO:0000256" key="2">
    <source>
        <dbReference type="ARBA" id="ARBA00008098"/>
    </source>
</evidence>
<name>A0A8J6L1V6_TENMO</name>
<organism evidence="6 7">
    <name type="scientific">Tenebrio molitor</name>
    <name type="common">Yellow mealworm beetle</name>
    <dbReference type="NCBI Taxonomy" id="7067"/>
    <lineage>
        <taxon>Eukaryota</taxon>
        <taxon>Metazoa</taxon>
        <taxon>Ecdysozoa</taxon>
        <taxon>Arthropoda</taxon>
        <taxon>Hexapoda</taxon>
        <taxon>Insecta</taxon>
        <taxon>Pterygota</taxon>
        <taxon>Neoptera</taxon>
        <taxon>Endopterygota</taxon>
        <taxon>Coleoptera</taxon>
        <taxon>Polyphaga</taxon>
        <taxon>Cucujiformia</taxon>
        <taxon>Tenebrionidae</taxon>
        <taxon>Tenebrio</taxon>
    </lineage>
</organism>
<comment type="subcellular location">
    <subcellularLocation>
        <location evidence="1">Secreted</location>
    </subcellularLocation>
</comment>
<dbReference type="InterPro" id="IPR006170">
    <property type="entry name" value="PBP/GOBP"/>
</dbReference>
<sequence>MKFLCVFVLAAAVIQCLGSDCRTQTGIYEDLEKKFSDDVFVDDPIMKEYIFCTMKSIGFVDESGDFLFHNIRRKFREVFNDEAALERYIKKCTVKQETPQETAFKSMTWEMARIWVRIDPAAQHPEFLDQMDLEGNFRESLNICKGGANSDEWAGGRSRPK</sequence>
<gene>
    <name evidence="6" type="ORF">GEV33_014341</name>
</gene>
<comment type="caution">
    <text evidence="6">The sequence shown here is derived from an EMBL/GenBank/DDBJ whole genome shotgun (WGS) entry which is preliminary data.</text>
</comment>
<evidence type="ECO:0000313" key="7">
    <source>
        <dbReference type="Proteomes" id="UP000719412"/>
    </source>
</evidence>
<evidence type="ECO:0000256" key="3">
    <source>
        <dbReference type="ARBA" id="ARBA00022525"/>
    </source>
</evidence>
<dbReference type="EMBL" id="JABDTM020028745">
    <property type="protein sequence ID" value="KAH0808449.1"/>
    <property type="molecule type" value="Genomic_DNA"/>
</dbReference>
<dbReference type="GO" id="GO:0007608">
    <property type="term" value="P:sensory perception of smell"/>
    <property type="evidence" value="ECO:0007669"/>
    <property type="project" value="TreeGrafter"/>
</dbReference>
<dbReference type="Gene3D" id="1.10.238.20">
    <property type="entry name" value="Pheromone/general odorant binding protein domain"/>
    <property type="match status" value="1"/>
</dbReference>
<proteinExistence type="inferred from homology"/>
<dbReference type="AlphaFoldDB" id="A0A8J6L1V6"/>
<dbReference type="GO" id="GO:0005615">
    <property type="term" value="C:extracellular space"/>
    <property type="evidence" value="ECO:0007669"/>
    <property type="project" value="TreeGrafter"/>
</dbReference>
<accession>A0A8J6L1V6</accession>
<reference evidence="6" key="2">
    <citation type="submission" date="2021-08" db="EMBL/GenBank/DDBJ databases">
        <authorList>
            <person name="Eriksson T."/>
        </authorList>
    </citation>
    <scope>NUCLEOTIDE SEQUENCE</scope>
    <source>
        <strain evidence="6">Stoneville</strain>
        <tissue evidence="6">Whole head</tissue>
    </source>
</reference>
<keyword evidence="7" id="KW-1185">Reference proteome</keyword>
<dbReference type="PANTHER" id="PTHR11857:SF43">
    <property type="entry name" value="GEO07291P1-RELATED"/>
    <property type="match status" value="1"/>
</dbReference>
<keyword evidence="4 5" id="KW-0732">Signal</keyword>
<evidence type="ECO:0000313" key="6">
    <source>
        <dbReference type="EMBL" id="KAH0808449.1"/>
    </source>
</evidence>
<evidence type="ECO:0000256" key="5">
    <source>
        <dbReference type="SAM" id="SignalP"/>
    </source>
</evidence>
<dbReference type="InterPro" id="IPR036728">
    <property type="entry name" value="PBP_GOBP_sf"/>
</dbReference>
<dbReference type="CDD" id="cd23992">
    <property type="entry name" value="PBP_GOBP"/>
    <property type="match status" value="1"/>
</dbReference>
<dbReference type="PANTHER" id="PTHR11857">
    <property type="entry name" value="ODORANT BINDING PROTEIN-RELATED"/>
    <property type="match status" value="1"/>
</dbReference>
<evidence type="ECO:0000256" key="4">
    <source>
        <dbReference type="ARBA" id="ARBA00022729"/>
    </source>
</evidence>
<evidence type="ECO:0000256" key="1">
    <source>
        <dbReference type="ARBA" id="ARBA00004613"/>
    </source>
</evidence>
<feature type="chain" id="PRO_5035258625" evidence="5">
    <location>
        <begin position="19"/>
        <end position="161"/>
    </location>
</feature>
<dbReference type="Pfam" id="PF01395">
    <property type="entry name" value="PBP_GOBP"/>
    <property type="match status" value="1"/>
</dbReference>
<dbReference type="GO" id="GO:0005549">
    <property type="term" value="F:odorant binding"/>
    <property type="evidence" value="ECO:0007669"/>
    <property type="project" value="InterPro"/>
</dbReference>
<dbReference type="SMART" id="SM00708">
    <property type="entry name" value="PhBP"/>
    <property type="match status" value="1"/>
</dbReference>
<dbReference type="SUPFAM" id="SSF47565">
    <property type="entry name" value="Insect pheromone/odorant-binding proteins"/>
    <property type="match status" value="1"/>
</dbReference>
<keyword evidence="3" id="KW-0964">Secreted</keyword>
<comment type="similarity">
    <text evidence="2">Belongs to the PBP/GOBP family.</text>
</comment>
<reference evidence="6" key="1">
    <citation type="journal article" date="2020" name="J Insects Food Feed">
        <title>The yellow mealworm (Tenebrio molitor) genome: a resource for the emerging insects as food and feed industry.</title>
        <authorList>
            <person name="Eriksson T."/>
            <person name="Andere A."/>
            <person name="Kelstrup H."/>
            <person name="Emery V."/>
            <person name="Picard C."/>
        </authorList>
    </citation>
    <scope>NUCLEOTIDE SEQUENCE</scope>
    <source>
        <strain evidence="6">Stoneville</strain>
        <tissue evidence="6">Whole head</tissue>
    </source>
</reference>